<proteinExistence type="predicted"/>
<dbReference type="RefSeq" id="WP_211317603.1">
    <property type="nucleotide sequence ID" value="NZ_QJJS01000026.1"/>
</dbReference>
<accession>A0A318GYT6</accession>
<protein>
    <submittedName>
        <fullName evidence="1">Uncharacterized protein</fullName>
    </submittedName>
</protein>
<gene>
    <name evidence="1" type="ORF">C7444_12613</name>
</gene>
<dbReference type="AlphaFoldDB" id="A0A318GYT6"/>
<dbReference type="EMBL" id="QJJS01000026">
    <property type="protein sequence ID" value="PXW92293.1"/>
    <property type="molecule type" value="Genomic_DNA"/>
</dbReference>
<evidence type="ECO:0000313" key="2">
    <source>
        <dbReference type="Proteomes" id="UP000247811"/>
    </source>
</evidence>
<evidence type="ECO:0000313" key="1">
    <source>
        <dbReference type="EMBL" id="PXW92293.1"/>
    </source>
</evidence>
<name>A0A318GYT6_9BURK</name>
<sequence>MVVGQILRDMGKVKEQIAEPNQTVAGVIIALDDDQKLKWALLAVPGISGHRHPVSFKLIRH</sequence>
<organism evidence="1 2">
    <name type="scientific">Sphaerotilus hippei</name>
    <dbReference type="NCBI Taxonomy" id="744406"/>
    <lineage>
        <taxon>Bacteria</taxon>
        <taxon>Pseudomonadati</taxon>
        <taxon>Pseudomonadota</taxon>
        <taxon>Betaproteobacteria</taxon>
        <taxon>Burkholderiales</taxon>
        <taxon>Sphaerotilaceae</taxon>
        <taxon>Sphaerotilus</taxon>
    </lineage>
</organism>
<reference evidence="1 2" key="1">
    <citation type="submission" date="2018-05" db="EMBL/GenBank/DDBJ databases">
        <title>Genomic Encyclopedia of Type Strains, Phase IV (KMG-IV): sequencing the most valuable type-strain genomes for metagenomic binning, comparative biology and taxonomic classification.</title>
        <authorList>
            <person name="Goeker M."/>
        </authorList>
    </citation>
    <scope>NUCLEOTIDE SEQUENCE [LARGE SCALE GENOMIC DNA]</scope>
    <source>
        <strain evidence="1 2">DSM 566</strain>
    </source>
</reference>
<comment type="caution">
    <text evidence="1">The sequence shown here is derived from an EMBL/GenBank/DDBJ whole genome shotgun (WGS) entry which is preliminary data.</text>
</comment>
<dbReference type="Proteomes" id="UP000247811">
    <property type="component" value="Unassembled WGS sequence"/>
</dbReference>
<keyword evidence="2" id="KW-1185">Reference proteome</keyword>